<evidence type="ECO:0000256" key="1">
    <source>
        <dbReference type="SAM" id="MobiDB-lite"/>
    </source>
</evidence>
<dbReference type="Proteomes" id="UP000218334">
    <property type="component" value="Unassembled WGS sequence"/>
</dbReference>
<organism evidence="2 3">
    <name type="scientific">Armillaria solidipes</name>
    <dbReference type="NCBI Taxonomy" id="1076256"/>
    <lineage>
        <taxon>Eukaryota</taxon>
        <taxon>Fungi</taxon>
        <taxon>Dikarya</taxon>
        <taxon>Basidiomycota</taxon>
        <taxon>Agaricomycotina</taxon>
        <taxon>Agaricomycetes</taxon>
        <taxon>Agaricomycetidae</taxon>
        <taxon>Agaricales</taxon>
        <taxon>Marasmiineae</taxon>
        <taxon>Physalacriaceae</taxon>
        <taxon>Armillaria</taxon>
    </lineage>
</organism>
<evidence type="ECO:0000313" key="2">
    <source>
        <dbReference type="EMBL" id="PBK71859.1"/>
    </source>
</evidence>
<name>A0A2H3BLW9_9AGAR</name>
<keyword evidence="3" id="KW-1185">Reference proteome</keyword>
<proteinExistence type="predicted"/>
<feature type="region of interest" description="Disordered" evidence="1">
    <location>
        <begin position="319"/>
        <end position="338"/>
    </location>
</feature>
<dbReference type="AlphaFoldDB" id="A0A2H3BLW9"/>
<evidence type="ECO:0000313" key="3">
    <source>
        <dbReference type="Proteomes" id="UP000218334"/>
    </source>
</evidence>
<gene>
    <name evidence="2" type="ORF">ARMSODRAFT_973414</name>
</gene>
<protein>
    <recommendedName>
        <fullName evidence="4">F-box domain-containing protein</fullName>
    </recommendedName>
</protein>
<dbReference type="EMBL" id="KZ293423">
    <property type="protein sequence ID" value="PBK71859.1"/>
    <property type="molecule type" value="Genomic_DNA"/>
</dbReference>
<sequence length="338" mass="38011">MANVVGYRRLFKYVIRGPSLLKRTVAKKPVTTLGRLGILPNELLEIIISECCDIQTIVTSFSLVNRCARKVVDASLAFQRVSRHAPAALVAMLRTQAALFFTLEDLCDALCSSSSCGLCGGFGPLLRLPECRRCCVPCLYKAPELLPISMSAATEAFGISKSVLASVPAVCSVPGQYGHPREYYQDIRYLLSFARARAAAVEDAGGETQFMVRINSVPRRRAAYKSFIISQTRQRDPENVARCMVAVPLPYINRRLGKTDKGRSCAGCEELIREDRLWQPNIEVDDDDDFRRYDTVHTIEGLIRHVWTDCPEGKRIWKRHQKKSKQGKGKLVLRKEWD</sequence>
<feature type="compositionally biased region" description="Basic residues" evidence="1">
    <location>
        <begin position="319"/>
        <end position="332"/>
    </location>
</feature>
<evidence type="ECO:0008006" key="4">
    <source>
        <dbReference type="Google" id="ProtNLM"/>
    </source>
</evidence>
<accession>A0A2H3BLW9</accession>
<reference evidence="3" key="1">
    <citation type="journal article" date="2017" name="Nat. Ecol. Evol.">
        <title>Genome expansion and lineage-specific genetic innovations in the forest pathogenic fungi Armillaria.</title>
        <authorList>
            <person name="Sipos G."/>
            <person name="Prasanna A.N."/>
            <person name="Walter M.C."/>
            <person name="O'Connor E."/>
            <person name="Balint B."/>
            <person name="Krizsan K."/>
            <person name="Kiss B."/>
            <person name="Hess J."/>
            <person name="Varga T."/>
            <person name="Slot J."/>
            <person name="Riley R."/>
            <person name="Boka B."/>
            <person name="Rigling D."/>
            <person name="Barry K."/>
            <person name="Lee J."/>
            <person name="Mihaltcheva S."/>
            <person name="LaButti K."/>
            <person name="Lipzen A."/>
            <person name="Waldron R."/>
            <person name="Moloney N.M."/>
            <person name="Sperisen C."/>
            <person name="Kredics L."/>
            <person name="Vagvoelgyi C."/>
            <person name="Patrignani A."/>
            <person name="Fitzpatrick D."/>
            <person name="Nagy I."/>
            <person name="Doyle S."/>
            <person name="Anderson J.B."/>
            <person name="Grigoriev I.V."/>
            <person name="Gueldener U."/>
            <person name="Muensterkoetter M."/>
            <person name="Nagy L.G."/>
        </authorList>
    </citation>
    <scope>NUCLEOTIDE SEQUENCE [LARGE SCALE GENOMIC DNA]</scope>
    <source>
        <strain evidence="3">28-4</strain>
    </source>
</reference>